<accession>A0A401YIK5</accession>
<keyword evidence="2" id="KW-0645">Protease</keyword>
<evidence type="ECO:0000256" key="5">
    <source>
        <dbReference type="SAM" id="MobiDB-lite"/>
    </source>
</evidence>
<organism evidence="7 8">
    <name type="scientific">Embleya hyalina</name>
    <dbReference type="NCBI Taxonomy" id="516124"/>
    <lineage>
        <taxon>Bacteria</taxon>
        <taxon>Bacillati</taxon>
        <taxon>Actinomycetota</taxon>
        <taxon>Actinomycetes</taxon>
        <taxon>Kitasatosporales</taxon>
        <taxon>Streptomycetaceae</taxon>
        <taxon>Embleya</taxon>
    </lineage>
</organism>
<protein>
    <submittedName>
        <fullName evidence="7">Membrane protein</fullName>
    </submittedName>
</protein>
<dbReference type="PROSITE" id="PS51935">
    <property type="entry name" value="NLPC_P60"/>
    <property type="match status" value="1"/>
</dbReference>
<keyword evidence="4" id="KW-0788">Thiol protease</keyword>
<evidence type="ECO:0000256" key="4">
    <source>
        <dbReference type="ARBA" id="ARBA00022807"/>
    </source>
</evidence>
<evidence type="ECO:0000259" key="6">
    <source>
        <dbReference type="PROSITE" id="PS51935"/>
    </source>
</evidence>
<reference evidence="7 8" key="1">
    <citation type="submission" date="2018-12" db="EMBL/GenBank/DDBJ databases">
        <title>Draft genome sequence of Embleya hyalina NBRC 13850T.</title>
        <authorList>
            <person name="Komaki H."/>
            <person name="Hosoyama A."/>
            <person name="Kimura A."/>
            <person name="Ichikawa N."/>
            <person name="Tamura T."/>
        </authorList>
    </citation>
    <scope>NUCLEOTIDE SEQUENCE [LARGE SCALE GENOMIC DNA]</scope>
    <source>
        <strain evidence="7 8">NBRC 13850</strain>
    </source>
</reference>
<evidence type="ECO:0000256" key="3">
    <source>
        <dbReference type="ARBA" id="ARBA00022801"/>
    </source>
</evidence>
<dbReference type="AlphaFoldDB" id="A0A401YIK5"/>
<keyword evidence="8" id="KW-1185">Reference proteome</keyword>
<dbReference type="EMBL" id="BIFH01000015">
    <property type="protein sequence ID" value="GCD94408.1"/>
    <property type="molecule type" value="Genomic_DNA"/>
</dbReference>
<comment type="caution">
    <text evidence="7">The sequence shown here is derived from an EMBL/GenBank/DDBJ whole genome shotgun (WGS) entry which is preliminary data.</text>
</comment>
<evidence type="ECO:0000256" key="2">
    <source>
        <dbReference type="ARBA" id="ARBA00022670"/>
    </source>
</evidence>
<evidence type="ECO:0000313" key="8">
    <source>
        <dbReference type="Proteomes" id="UP000286931"/>
    </source>
</evidence>
<feature type="domain" description="NlpC/P60" evidence="6">
    <location>
        <begin position="156"/>
        <end position="284"/>
    </location>
</feature>
<name>A0A401YIK5_9ACTN</name>
<dbReference type="SUPFAM" id="SSF54001">
    <property type="entry name" value="Cysteine proteinases"/>
    <property type="match status" value="1"/>
</dbReference>
<dbReference type="Gene3D" id="3.90.1720.10">
    <property type="entry name" value="endopeptidase domain like (from Nostoc punctiforme)"/>
    <property type="match status" value="1"/>
</dbReference>
<keyword evidence="3" id="KW-0378">Hydrolase</keyword>
<dbReference type="Proteomes" id="UP000286931">
    <property type="component" value="Unassembled WGS sequence"/>
</dbReference>
<dbReference type="GO" id="GO:0008234">
    <property type="term" value="F:cysteine-type peptidase activity"/>
    <property type="evidence" value="ECO:0007669"/>
    <property type="project" value="UniProtKB-KW"/>
</dbReference>
<evidence type="ECO:0000256" key="1">
    <source>
        <dbReference type="ARBA" id="ARBA00007074"/>
    </source>
</evidence>
<gene>
    <name evidence="7" type="ORF">EHYA_02074</name>
</gene>
<sequence length="286" mass="29934">MGGAVIAGFAAAPGALVALAGRLRAVAREVWGLRERVAAVDVAASRPLAPETFEVLRTRLREAVETLDRAERGGVDLADRLVDNARSYAEADDAAAGRLLDLASAGGPPAGPGPAGGWNRAGEPSFAPPEVYDGPYAVRPIGRGAGVVRVAAPRPEPGEEEIVARAKRWADLGLGYSMSGFHEGYRTDCSGLVSMAWGLPPPGLTTVTLPEVSHPIGRDDLRPGDILLNTAPGAAGHTLIFAGWADAAHTRYHAYEESSGKGAHHGTIPYPYWPGHGTFRPYRLGA</sequence>
<feature type="region of interest" description="Disordered" evidence="5">
    <location>
        <begin position="105"/>
        <end position="126"/>
    </location>
</feature>
<proteinExistence type="inferred from homology"/>
<evidence type="ECO:0000313" key="7">
    <source>
        <dbReference type="EMBL" id="GCD94408.1"/>
    </source>
</evidence>
<comment type="similarity">
    <text evidence="1">Belongs to the peptidase C40 family.</text>
</comment>
<dbReference type="InterPro" id="IPR038765">
    <property type="entry name" value="Papain-like_cys_pep_sf"/>
</dbReference>
<dbReference type="GO" id="GO:0006508">
    <property type="term" value="P:proteolysis"/>
    <property type="evidence" value="ECO:0007669"/>
    <property type="project" value="UniProtKB-KW"/>
</dbReference>
<dbReference type="InterPro" id="IPR000064">
    <property type="entry name" value="NLP_P60_dom"/>
</dbReference>